<dbReference type="GO" id="GO:0005576">
    <property type="term" value="C:extracellular region"/>
    <property type="evidence" value="ECO:0007669"/>
    <property type="project" value="UniProtKB-SubCell"/>
</dbReference>
<comment type="caution">
    <text evidence="6">The sequence shown here is derived from an EMBL/GenBank/DDBJ whole genome shotgun (WGS) entry which is preliminary data.</text>
</comment>
<dbReference type="EMBL" id="LNFO01000491">
    <property type="protein sequence ID" value="KUG00969.1"/>
    <property type="molecule type" value="Genomic_DNA"/>
</dbReference>
<accession>A0A0W8DXL3</accession>
<keyword evidence="4 5" id="KW-0732">Signal</keyword>
<evidence type="ECO:0000313" key="7">
    <source>
        <dbReference type="Proteomes" id="UP000052943"/>
    </source>
</evidence>
<dbReference type="OrthoDB" id="129136at2759"/>
<dbReference type="Proteomes" id="UP000052943">
    <property type="component" value="Unassembled WGS sequence"/>
</dbReference>
<feature type="chain" id="PRO_5028522199" description="RxLR effector protein" evidence="5">
    <location>
        <begin position="23"/>
        <end position="150"/>
    </location>
</feature>
<keyword evidence="3 5" id="KW-0964">Secreted</keyword>
<organism evidence="6 7">
    <name type="scientific">Phytophthora nicotianae</name>
    <name type="common">Potato buckeye rot agent</name>
    <name type="synonym">Phytophthora parasitica</name>
    <dbReference type="NCBI Taxonomy" id="4792"/>
    <lineage>
        <taxon>Eukaryota</taxon>
        <taxon>Sar</taxon>
        <taxon>Stramenopiles</taxon>
        <taxon>Oomycota</taxon>
        <taxon>Peronosporomycetes</taxon>
        <taxon>Peronosporales</taxon>
        <taxon>Peronosporaceae</taxon>
        <taxon>Phytophthora</taxon>
    </lineage>
</organism>
<dbReference type="InterPro" id="IPR031825">
    <property type="entry name" value="RXLR"/>
</dbReference>
<evidence type="ECO:0000256" key="3">
    <source>
        <dbReference type="ARBA" id="ARBA00022525"/>
    </source>
</evidence>
<sequence length="150" mass="16944">MSLRCVKLLAAAILLAVNDTLAVSCNGNRLAMEASNEGRSDGEHTTENSFARSLRRLDTSGDEEERDLFGIFAKSNLKKMMKSESFKHTMFGNWDGFTVGHIRTKLKDKYPELLLDYLNVYKKGGDEVVRHAKNPNKVKFANKPTIRFES</sequence>
<dbReference type="AlphaFoldDB" id="A0A0W8DXL3"/>
<evidence type="ECO:0000256" key="4">
    <source>
        <dbReference type="ARBA" id="ARBA00022729"/>
    </source>
</evidence>
<comment type="domain">
    <text evidence="5">The RxLR-dEER motif acts to carry the protein into the host cell cytoplasm through binding to cell surface phosphatidylinositol-3-phosphate.</text>
</comment>
<proteinExistence type="inferred from homology"/>
<evidence type="ECO:0000256" key="1">
    <source>
        <dbReference type="ARBA" id="ARBA00004613"/>
    </source>
</evidence>
<evidence type="ECO:0000256" key="5">
    <source>
        <dbReference type="RuleBase" id="RU367124"/>
    </source>
</evidence>
<reference evidence="6 7" key="1">
    <citation type="submission" date="2015-11" db="EMBL/GenBank/DDBJ databases">
        <title>Genomes and virulence difference between two physiological races of Phytophthora nicotianae.</title>
        <authorList>
            <person name="Liu H."/>
            <person name="Ma X."/>
            <person name="Yu H."/>
            <person name="Fang D."/>
            <person name="Li Y."/>
            <person name="Wang X."/>
            <person name="Wang W."/>
            <person name="Dong Y."/>
            <person name="Xiao B."/>
        </authorList>
    </citation>
    <scope>NUCLEOTIDE SEQUENCE [LARGE SCALE GENOMIC DNA]</scope>
    <source>
        <strain evidence="7">race 0</strain>
    </source>
</reference>
<evidence type="ECO:0000313" key="6">
    <source>
        <dbReference type="EMBL" id="KUG00969.1"/>
    </source>
</evidence>
<dbReference type="Pfam" id="PF16810">
    <property type="entry name" value="RXLR"/>
    <property type="match status" value="1"/>
</dbReference>
<comment type="function">
    <text evidence="5">Effector that suppresses plant defense responses during pathogen infection.</text>
</comment>
<evidence type="ECO:0000256" key="2">
    <source>
        <dbReference type="ARBA" id="ARBA00010400"/>
    </source>
</evidence>
<feature type="signal peptide" evidence="5">
    <location>
        <begin position="1"/>
        <end position="22"/>
    </location>
</feature>
<comment type="similarity">
    <text evidence="2 5">Belongs to the RxLR effector family.</text>
</comment>
<protein>
    <recommendedName>
        <fullName evidence="5">RxLR effector protein</fullName>
    </recommendedName>
</protein>
<comment type="subcellular location">
    <subcellularLocation>
        <location evidence="1 5">Secreted</location>
    </subcellularLocation>
</comment>
<name>A0A0W8DXL3_PHYNI</name>
<gene>
    <name evidence="6" type="ORF">AM587_10003511</name>
</gene>